<keyword evidence="1" id="KW-0472">Membrane</keyword>
<dbReference type="Gene3D" id="1.20.120.1630">
    <property type="match status" value="1"/>
</dbReference>
<feature type="transmembrane region" description="Helical" evidence="1">
    <location>
        <begin position="177"/>
        <end position="199"/>
    </location>
</feature>
<evidence type="ECO:0000313" key="2">
    <source>
        <dbReference type="EMBL" id="KAL1297324.1"/>
    </source>
</evidence>
<reference evidence="2 3" key="1">
    <citation type="submission" date="2024-07" db="EMBL/GenBank/DDBJ databases">
        <title>Draft sequence of the Neodothiora populina.</title>
        <authorList>
            <person name="Drown D.D."/>
            <person name="Schuette U.S."/>
            <person name="Buechlein A.B."/>
            <person name="Rusch D.R."/>
            <person name="Winton L.W."/>
            <person name="Adams G.A."/>
        </authorList>
    </citation>
    <scope>NUCLEOTIDE SEQUENCE [LARGE SCALE GENOMIC DNA]</scope>
    <source>
        <strain evidence="2 3">CPC 39397</strain>
    </source>
</reference>
<feature type="transmembrane region" description="Helical" evidence="1">
    <location>
        <begin position="147"/>
        <end position="171"/>
    </location>
</feature>
<feature type="transmembrane region" description="Helical" evidence="1">
    <location>
        <begin position="271"/>
        <end position="292"/>
    </location>
</feature>
<proteinExistence type="predicted"/>
<evidence type="ECO:0000256" key="1">
    <source>
        <dbReference type="SAM" id="Phobius"/>
    </source>
</evidence>
<feature type="transmembrane region" description="Helical" evidence="1">
    <location>
        <begin position="20"/>
        <end position="42"/>
    </location>
</feature>
<keyword evidence="1" id="KW-1133">Transmembrane helix</keyword>
<protein>
    <recommendedName>
        <fullName evidence="4">Steroid 5-alpha reductase C-terminal domain-containing protein</fullName>
    </recommendedName>
</protein>
<dbReference type="Pfam" id="PF06966">
    <property type="entry name" value="DUF1295"/>
    <property type="match status" value="2"/>
</dbReference>
<keyword evidence="3" id="KW-1185">Reference proteome</keyword>
<dbReference type="RefSeq" id="XP_069197006.1">
    <property type="nucleotide sequence ID" value="XM_069344578.1"/>
</dbReference>
<dbReference type="EMBL" id="JBFMKM010000016">
    <property type="protein sequence ID" value="KAL1297324.1"/>
    <property type="molecule type" value="Genomic_DNA"/>
</dbReference>
<evidence type="ECO:0008006" key="4">
    <source>
        <dbReference type="Google" id="ProtNLM"/>
    </source>
</evidence>
<keyword evidence="1" id="KW-0812">Transmembrane</keyword>
<comment type="caution">
    <text evidence="2">The sequence shown here is derived from an EMBL/GenBank/DDBJ whole genome shotgun (WGS) entry which is preliminary data.</text>
</comment>
<sequence length="328" mass="35916">MTVLNAMLQLSNFKNPFLRTLIPCIGTAYAIQAGVAIPSILAQTERFYDLSGSLTYISCTALSLALPTLRARAAAYSAGGPLPPWPSLLASLTSKGGVSVWNWRQVLLSTAVTIWATRLGTFLFKRITAEDGQDSRFENIRNSPPKFLGAFFAQATWVSLCLLPVLAVNAVPATTLAALPFITLTDLLGFSLFIGGITFEATADRQKSEWMREKKEKKHSEDFLTRGLWSKSRHPNYFGESTLWTGIATVAAGVLASHVGQMGMGFSGGVVGRMGAIAMAAVSPAFVTFLLFKVSGIPLSEEKYDKRYGDRKDYQQWKKDTPMFFPKF</sequence>
<dbReference type="PANTHER" id="PTHR32251">
    <property type="entry name" value="3-OXO-5-ALPHA-STEROID 4-DEHYDROGENASE"/>
    <property type="match status" value="1"/>
</dbReference>
<gene>
    <name evidence="2" type="ORF">AAFC00_004872</name>
</gene>
<name>A0ABR3P4V4_9PEZI</name>
<feature type="transmembrane region" description="Helical" evidence="1">
    <location>
        <begin position="241"/>
        <end position="259"/>
    </location>
</feature>
<dbReference type="Proteomes" id="UP001562354">
    <property type="component" value="Unassembled WGS sequence"/>
</dbReference>
<evidence type="ECO:0000313" key="3">
    <source>
        <dbReference type="Proteomes" id="UP001562354"/>
    </source>
</evidence>
<dbReference type="InterPro" id="IPR010721">
    <property type="entry name" value="UstE-like"/>
</dbReference>
<dbReference type="PROSITE" id="PS50244">
    <property type="entry name" value="S5A_REDUCTASE"/>
    <property type="match status" value="1"/>
</dbReference>
<organism evidence="2 3">
    <name type="scientific">Neodothiora populina</name>
    <dbReference type="NCBI Taxonomy" id="2781224"/>
    <lineage>
        <taxon>Eukaryota</taxon>
        <taxon>Fungi</taxon>
        <taxon>Dikarya</taxon>
        <taxon>Ascomycota</taxon>
        <taxon>Pezizomycotina</taxon>
        <taxon>Dothideomycetes</taxon>
        <taxon>Dothideomycetidae</taxon>
        <taxon>Dothideales</taxon>
        <taxon>Dothioraceae</taxon>
        <taxon>Neodothiora</taxon>
    </lineage>
</organism>
<dbReference type="GeneID" id="95978572"/>
<dbReference type="PANTHER" id="PTHR32251:SF17">
    <property type="entry name" value="STEROID 5-ALPHA REDUCTASE C-TERMINAL DOMAIN-CONTAINING PROTEIN"/>
    <property type="match status" value="1"/>
</dbReference>
<accession>A0ABR3P4V4</accession>